<evidence type="ECO:0000313" key="3">
    <source>
        <dbReference type="Proteomes" id="UP000612585"/>
    </source>
</evidence>
<comment type="caution">
    <text evidence="2">The sequence shown here is derived from an EMBL/GenBank/DDBJ whole genome shotgun (WGS) entry which is preliminary data.</text>
</comment>
<dbReference type="Proteomes" id="UP000612585">
    <property type="component" value="Unassembled WGS sequence"/>
</dbReference>
<evidence type="ECO:0000256" key="1">
    <source>
        <dbReference type="SAM" id="SignalP"/>
    </source>
</evidence>
<feature type="signal peptide" evidence="1">
    <location>
        <begin position="1"/>
        <end position="23"/>
    </location>
</feature>
<feature type="chain" id="PRO_5038722897" description="Secreted protein" evidence="1">
    <location>
        <begin position="24"/>
        <end position="131"/>
    </location>
</feature>
<accession>A0A8J3ZHU4</accession>
<dbReference type="AlphaFoldDB" id="A0A8J3ZHU4"/>
<evidence type="ECO:0008006" key="4">
    <source>
        <dbReference type="Google" id="ProtNLM"/>
    </source>
</evidence>
<gene>
    <name evidence="2" type="ORF">Vau01_116850</name>
</gene>
<keyword evidence="1" id="KW-0732">Signal</keyword>
<protein>
    <recommendedName>
        <fullName evidence="4">Secreted protein</fullName>
    </recommendedName>
</protein>
<dbReference type="EMBL" id="BOPG01000110">
    <property type="protein sequence ID" value="GIJ64169.1"/>
    <property type="molecule type" value="Genomic_DNA"/>
</dbReference>
<sequence length="131" mass="14000">MTSRRPVLFAAACLCVAVGATLGALRHAGIIYADSIHTDPVPPATTRVVPACTDAFRPGQPIAIGIDFTCTDPTGHRQYLDAFRCTDGRHLITVEPRTGAPQGWGHDGGPFHLGNSAIDPVYRRTYQDCIG</sequence>
<proteinExistence type="predicted"/>
<keyword evidence="3" id="KW-1185">Reference proteome</keyword>
<organism evidence="2 3">
    <name type="scientific">Virgisporangium aurantiacum</name>
    <dbReference type="NCBI Taxonomy" id="175570"/>
    <lineage>
        <taxon>Bacteria</taxon>
        <taxon>Bacillati</taxon>
        <taxon>Actinomycetota</taxon>
        <taxon>Actinomycetes</taxon>
        <taxon>Micromonosporales</taxon>
        <taxon>Micromonosporaceae</taxon>
        <taxon>Virgisporangium</taxon>
    </lineage>
</organism>
<name>A0A8J3ZHU4_9ACTN</name>
<dbReference type="RefSeq" id="WP_204012208.1">
    <property type="nucleotide sequence ID" value="NZ_BOPG01000110.1"/>
</dbReference>
<evidence type="ECO:0000313" key="2">
    <source>
        <dbReference type="EMBL" id="GIJ64169.1"/>
    </source>
</evidence>
<reference evidence="2" key="1">
    <citation type="submission" date="2021-01" db="EMBL/GenBank/DDBJ databases">
        <title>Whole genome shotgun sequence of Virgisporangium aurantiacum NBRC 16421.</title>
        <authorList>
            <person name="Komaki H."/>
            <person name="Tamura T."/>
        </authorList>
    </citation>
    <scope>NUCLEOTIDE SEQUENCE</scope>
    <source>
        <strain evidence="2">NBRC 16421</strain>
    </source>
</reference>